<protein>
    <submittedName>
        <fullName evidence="5">Putative AraC-family regulator</fullName>
    </submittedName>
</protein>
<dbReference type="HOGENOM" id="CLU_047522_1_1_6"/>
<dbReference type="Pfam" id="PF12833">
    <property type="entry name" value="HTH_18"/>
    <property type="match status" value="1"/>
</dbReference>
<dbReference type="SMART" id="SM00342">
    <property type="entry name" value="HTH_ARAC"/>
    <property type="match status" value="1"/>
</dbReference>
<dbReference type="Gene3D" id="1.10.10.60">
    <property type="entry name" value="Homeodomain-like"/>
    <property type="match status" value="1"/>
</dbReference>
<organism evidence="5 6">
    <name type="scientific">Isoalcanivorax pacificus W11-5</name>
    <dbReference type="NCBI Taxonomy" id="391936"/>
    <lineage>
        <taxon>Bacteria</taxon>
        <taxon>Pseudomonadati</taxon>
        <taxon>Pseudomonadota</taxon>
        <taxon>Gammaproteobacteria</taxon>
        <taxon>Oceanospirillales</taxon>
        <taxon>Alcanivoracaceae</taxon>
        <taxon>Isoalcanivorax</taxon>
    </lineage>
</organism>
<reference evidence="5 6" key="1">
    <citation type="journal article" date="2012" name="J. Bacteriol.">
        <title>Genome sequence of an alkane-degrading bacterium, Alcanivorax pacificus type strain W11-5, isolated from deep sea sediment.</title>
        <authorList>
            <person name="Lai Q."/>
            <person name="Shao Z."/>
        </authorList>
    </citation>
    <scope>NUCLEOTIDE SEQUENCE [LARGE SCALE GENOMIC DNA]</scope>
    <source>
        <strain evidence="5 6">W11-5</strain>
    </source>
</reference>
<name>A0A0B4XMM4_9GAMM</name>
<dbReference type="GO" id="GO:0000976">
    <property type="term" value="F:transcription cis-regulatory region binding"/>
    <property type="evidence" value="ECO:0007669"/>
    <property type="project" value="TreeGrafter"/>
</dbReference>
<dbReference type="RefSeq" id="WP_008738830.1">
    <property type="nucleotide sequence ID" value="NZ_CP004387.1"/>
</dbReference>
<dbReference type="PROSITE" id="PS01124">
    <property type="entry name" value="HTH_ARAC_FAMILY_2"/>
    <property type="match status" value="1"/>
</dbReference>
<dbReference type="GO" id="GO:0005829">
    <property type="term" value="C:cytosol"/>
    <property type="evidence" value="ECO:0007669"/>
    <property type="project" value="TreeGrafter"/>
</dbReference>
<keyword evidence="2" id="KW-0238">DNA-binding</keyword>
<dbReference type="Proteomes" id="UP000006764">
    <property type="component" value="Chromosome"/>
</dbReference>
<evidence type="ECO:0000256" key="2">
    <source>
        <dbReference type="ARBA" id="ARBA00023125"/>
    </source>
</evidence>
<evidence type="ECO:0000259" key="4">
    <source>
        <dbReference type="PROSITE" id="PS01124"/>
    </source>
</evidence>
<dbReference type="InterPro" id="IPR009057">
    <property type="entry name" value="Homeodomain-like_sf"/>
</dbReference>
<accession>A0A0B4XMM4</accession>
<dbReference type="SUPFAM" id="SSF46689">
    <property type="entry name" value="Homeodomain-like"/>
    <property type="match status" value="1"/>
</dbReference>
<dbReference type="GO" id="GO:0003700">
    <property type="term" value="F:DNA-binding transcription factor activity"/>
    <property type="evidence" value="ECO:0007669"/>
    <property type="project" value="InterPro"/>
</dbReference>
<dbReference type="EMBL" id="CP004387">
    <property type="protein sequence ID" value="AJD47783.1"/>
    <property type="molecule type" value="Genomic_DNA"/>
</dbReference>
<dbReference type="OrthoDB" id="5722175at2"/>
<keyword evidence="3" id="KW-0804">Transcription</keyword>
<dbReference type="InterPro" id="IPR018060">
    <property type="entry name" value="HTH_AraC"/>
</dbReference>
<feature type="domain" description="HTH araC/xylS-type" evidence="4">
    <location>
        <begin position="233"/>
        <end position="331"/>
    </location>
</feature>
<dbReference type="AlphaFoldDB" id="A0A0B4XMM4"/>
<dbReference type="InterPro" id="IPR032687">
    <property type="entry name" value="AraC-type_N"/>
</dbReference>
<sequence>MSTLLRLTGAWTRLLTDWLDTQSLPAPDIRATLAQYAPDDSVPVDVWRTLLQQAVTRVPSQAAPELSIGTGVQPHHVGVLGYLVLATDTLGEAMLAYQRYERLFYGVSLAEVAVSGDDTELRWPAASVPLGQLADGTAIAALVTFLRRQLPPPAPAPTLVTFVGAPQRIGDADAYRRFFECPVQFNDSHVRVRFPTRLLAMPMPHRDPALRALLDRQAQALLTALPDTDAFDRALRQTLPRLLTDGRAGLPDMARALHMSSRTLQRRLGEHGVSWQQFLDHARSGLAAEYLADHTLTLSDVALLLGFSEQSALTRAFRRWHGVTPGRWRRQHGAPD</sequence>
<dbReference type="STRING" id="391936.S7S_06835"/>
<gene>
    <name evidence="5" type="ORF">S7S_06835</name>
</gene>
<dbReference type="PANTHER" id="PTHR47894">
    <property type="entry name" value="HTH-TYPE TRANSCRIPTIONAL REGULATOR GADX"/>
    <property type="match status" value="1"/>
</dbReference>
<keyword evidence="1" id="KW-0805">Transcription regulation</keyword>
<evidence type="ECO:0000313" key="5">
    <source>
        <dbReference type="EMBL" id="AJD47783.1"/>
    </source>
</evidence>
<evidence type="ECO:0000256" key="3">
    <source>
        <dbReference type="ARBA" id="ARBA00023163"/>
    </source>
</evidence>
<proteinExistence type="predicted"/>
<keyword evidence="6" id="KW-1185">Reference proteome</keyword>
<dbReference type="Pfam" id="PF12625">
    <property type="entry name" value="Arabinose_bd"/>
    <property type="match status" value="1"/>
</dbReference>
<dbReference type="PANTHER" id="PTHR47894:SF4">
    <property type="entry name" value="HTH-TYPE TRANSCRIPTIONAL REGULATOR GADX"/>
    <property type="match status" value="1"/>
</dbReference>
<evidence type="ECO:0000256" key="1">
    <source>
        <dbReference type="ARBA" id="ARBA00023015"/>
    </source>
</evidence>
<evidence type="ECO:0000313" key="6">
    <source>
        <dbReference type="Proteomes" id="UP000006764"/>
    </source>
</evidence>
<dbReference type="KEGG" id="apac:S7S_06835"/>